<dbReference type="GO" id="GO:0005819">
    <property type="term" value="C:spindle"/>
    <property type="evidence" value="ECO:0007669"/>
    <property type="project" value="UniProtKB-SubCell"/>
</dbReference>
<feature type="coiled-coil region" evidence="4">
    <location>
        <begin position="126"/>
        <end position="481"/>
    </location>
</feature>
<gene>
    <name evidence="7" type="ORF">V1478_011828</name>
</gene>
<keyword evidence="4" id="KW-0175">Coiled coil</keyword>
<feature type="region of interest" description="Disordered" evidence="5">
    <location>
        <begin position="44"/>
        <end position="66"/>
    </location>
</feature>
<protein>
    <submittedName>
        <fullName evidence="7">Intracellular protein transport protein USO1-like isoform X3</fullName>
    </submittedName>
</protein>
<feature type="region of interest" description="Disordered" evidence="5">
    <location>
        <begin position="1"/>
        <end position="25"/>
    </location>
</feature>
<proteinExistence type="predicted"/>
<evidence type="ECO:0000256" key="1">
    <source>
        <dbReference type="ARBA" id="ARBA00004186"/>
    </source>
</evidence>
<evidence type="ECO:0000256" key="2">
    <source>
        <dbReference type="ARBA" id="ARBA00022490"/>
    </source>
</evidence>
<evidence type="ECO:0000313" key="8">
    <source>
        <dbReference type="Proteomes" id="UP001607302"/>
    </source>
</evidence>
<evidence type="ECO:0000256" key="3">
    <source>
        <dbReference type="ARBA" id="ARBA00023212"/>
    </source>
</evidence>
<comment type="caution">
    <text evidence="7">The sequence shown here is derived from an EMBL/GenBank/DDBJ whole genome shotgun (WGS) entry which is preliminary data.</text>
</comment>
<dbReference type="Pfam" id="PF15908">
    <property type="entry name" value="HMMR_C"/>
    <property type="match status" value="1"/>
</dbReference>
<evidence type="ECO:0000256" key="5">
    <source>
        <dbReference type="SAM" id="MobiDB-lite"/>
    </source>
</evidence>
<sequence length="1016" mass="118467">MSFSKARIQRFNELTSEAPPPGAYDPKFDQKIKGLVIEKTERFQDNKSITSNGTESSLTVSSKSTGNLQSERFLTPQCTRRRVIVKSINSNYAKEKLKSMNQAKDKNIAKTHYNYTHQLLELQVECTNKDRTIQEHEKHIEEMKEEMCKLEVQIEDLHKKQVEVEEQHKKDIETMAKLQQEVLDNHDERHQVEAEELRSKLLDMSREKEQEISARRTLESELRKRVAELLEKISFLESELIKKTETNQIAIQTLETRNEELLSKLKALQEECDIQVELLEKEKSQLVLDANDLTDNKCELEAKLEKRQGVILELQAQLSTLQCELDELRAEYDKLLEDSMKKTSDLVTNYDKEKETLKDTFVREKEELELQYDQIKMTVIVLQTNLEDMAETNTFLQKELQDVQTLYKDLSQRLRQAHDELEVAERKHELALKEHKNEIEVLKKQYSKENSELKQLLEEAKEDYLNEIENLSIARDKEMADLQKATSRTIEEETKRIKEHTNKIVENAEAVTRETLAACRAESEERVKRAIAECDAKINTMIREATAAIEEEMRLNIEKYKACLKRVETERAALDDKLAQRDAEITKLSSILEELKLTAETQESFSQSLQVELDRAETELAEKKAELRALKDQIRAEAAEMVARRKRFEIVMAENQASVAALSKRLAQSHAEVERLQDELRRGEDCIHEHRDLLVSMRNNSQMVHDQVHNIMKQLDAERQLVSQIEAGSLSELESIKTVFEVKIDELQRVAAKEITRLREEIKKKSNESAEMKKQLDEMADSLCAAQDMLLRLEERNDTQMIEISRLEVQCSKLHEQLNNQEKISEENTAFISVQSAQHKLAVEKANFQLKELSTKVILLEERDRCAENKYLLAEKEKAQWHAREEKLLKELAEERARRETAETEVKTLTESNDRLQKEYEDINEKYAEIVGHQNHKQRIKHVSQLKEKIYRLEQELQTKSRQLEHQQKAAEKLKTQQKRPHTKGKENIIGVSRSSHTTPTSSPHKSLTPLRNRNE</sequence>
<organism evidence="7 8">
    <name type="scientific">Vespula squamosa</name>
    <name type="common">Southern yellow jacket</name>
    <name type="synonym">Wasp</name>
    <dbReference type="NCBI Taxonomy" id="30214"/>
    <lineage>
        <taxon>Eukaryota</taxon>
        <taxon>Metazoa</taxon>
        <taxon>Ecdysozoa</taxon>
        <taxon>Arthropoda</taxon>
        <taxon>Hexapoda</taxon>
        <taxon>Insecta</taxon>
        <taxon>Pterygota</taxon>
        <taxon>Neoptera</taxon>
        <taxon>Endopterygota</taxon>
        <taxon>Hymenoptera</taxon>
        <taxon>Apocrita</taxon>
        <taxon>Aculeata</taxon>
        <taxon>Vespoidea</taxon>
        <taxon>Vespidae</taxon>
        <taxon>Vespinae</taxon>
        <taxon>Vespula</taxon>
    </lineage>
</organism>
<dbReference type="InterPro" id="IPR031794">
    <property type="entry name" value="HMMR_C"/>
</dbReference>
<dbReference type="AlphaFoldDB" id="A0ABD2AC64"/>
<evidence type="ECO:0000256" key="4">
    <source>
        <dbReference type="SAM" id="Coils"/>
    </source>
</evidence>
<feature type="compositionally biased region" description="Polar residues" evidence="5">
    <location>
        <begin position="46"/>
        <end position="66"/>
    </location>
</feature>
<evidence type="ECO:0000313" key="7">
    <source>
        <dbReference type="EMBL" id="KAL2717952.1"/>
    </source>
</evidence>
<dbReference type="Proteomes" id="UP001607302">
    <property type="component" value="Unassembled WGS sequence"/>
</dbReference>
<keyword evidence="2" id="KW-0963">Cytoplasm</keyword>
<dbReference type="EMBL" id="JAUDFV010000152">
    <property type="protein sequence ID" value="KAL2717952.1"/>
    <property type="molecule type" value="Genomic_DNA"/>
</dbReference>
<evidence type="ECO:0000259" key="6">
    <source>
        <dbReference type="Pfam" id="PF15908"/>
    </source>
</evidence>
<comment type="subcellular location">
    <subcellularLocation>
        <location evidence="1">Cytoplasm</location>
        <location evidence="1">Cytoskeleton</location>
        <location evidence="1">Spindle</location>
    </subcellularLocation>
</comment>
<feature type="coiled-coil region" evidence="4">
    <location>
        <begin position="550"/>
        <end position="679"/>
    </location>
</feature>
<dbReference type="PANTHER" id="PTHR18956">
    <property type="entry name" value="HYALURONAN MEDIATED MOTILITY RECEPTOR"/>
    <property type="match status" value="1"/>
</dbReference>
<feature type="compositionally biased region" description="Low complexity" evidence="5">
    <location>
        <begin position="993"/>
        <end position="1016"/>
    </location>
</feature>
<dbReference type="PANTHER" id="PTHR18956:SF6">
    <property type="entry name" value="HYALURONAN MEDIATED MOTILITY RECEPTOR"/>
    <property type="match status" value="1"/>
</dbReference>
<keyword evidence="3" id="KW-0206">Cytoskeleton</keyword>
<keyword evidence="8" id="KW-1185">Reference proteome</keyword>
<reference evidence="7 8" key="1">
    <citation type="journal article" date="2024" name="Ann. Entomol. Soc. Am.">
        <title>Genomic analyses of the southern and eastern yellowjacket wasps (Hymenoptera: Vespidae) reveal evolutionary signatures of social life.</title>
        <authorList>
            <person name="Catto M.A."/>
            <person name="Caine P.B."/>
            <person name="Orr S.E."/>
            <person name="Hunt B.G."/>
            <person name="Goodisman M.A.D."/>
        </authorList>
    </citation>
    <scope>NUCLEOTIDE SEQUENCE [LARGE SCALE GENOMIC DNA]</scope>
    <source>
        <strain evidence="7">233</strain>
        <tissue evidence="7">Head and thorax</tissue>
    </source>
</reference>
<dbReference type="InterPro" id="IPR026203">
    <property type="entry name" value="IHABP"/>
</dbReference>
<feature type="region of interest" description="Disordered" evidence="5">
    <location>
        <begin position="967"/>
        <end position="1016"/>
    </location>
</feature>
<feature type="domain" description="Hyaluronan-mediated motility receptor C-terminal" evidence="6">
    <location>
        <begin position="861"/>
        <end position="979"/>
    </location>
</feature>
<accession>A0ABD2AC64</accession>
<name>A0ABD2AC64_VESSQ</name>